<dbReference type="RefSeq" id="WP_010679833.1">
    <property type="nucleotide sequence ID" value="NZ_KQ956532.1"/>
</dbReference>
<evidence type="ECO:0000313" key="8">
    <source>
        <dbReference type="EMBL" id="KXA14858.1"/>
    </source>
</evidence>
<comment type="function">
    <text evidence="5">Involved in formation and maintenance of cell shape.</text>
</comment>
<protein>
    <recommendedName>
        <fullName evidence="2 5">Cell shape-determining protein MreC</fullName>
    </recommendedName>
    <alternativeName>
        <fullName evidence="4 5">Cell shape protein MreC</fullName>
    </alternativeName>
</protein>
<keyword evidence="6" id="KW-1133">Transmembrane helix</keyword>
<name>A0A133NEZ4_9FUSO</name>
<keyword evidence="3 5" id="KW-0133">Cell shape</keyword>
<evidence type="ECO:0000256" key="3">
    <source>
        <dbReference type="ARBA" id="ARBA00022960"/>
    </source>
</evidence>
<dbReference type="Gene3D" id="2.40.10.350">
    <property type="entry name" value="Rod shape-determining protein MreC, domain 2"/>
    <property type="match status" value="1"/>
</dbReference>
<evidence type="ECO:0000259" key="7">
    <source>
        <dbReference type="Pfam" id="PF04085"/>
    </source>
</evidence>
<dbReference type="GO" id="GO:0008360">
    <property type="term" value="P:regulation of cell shape"/>
    <property type="evidence" value="ECO:0007669"/>
    <property type="project" value="UniProtKB-KW"/>
</dbReference>
<dbReference type="PANTHER" id="PTHR34138">
    <property type="entry name" value="CELL SHAPE-DETERMINING PROTEIN MREC"/>
    <property type="match status" value="1"/>
</dbReference>
<evidence type="ECO:0000313" key="9">
    <source>
        <dbReference type="Proteomes" id="UP000070617"/>
    </source>
</evidence>
<dbReference type="Pfam" id="PF04085">
    <property type="entry name" value="MreC"/>
    <property type="match status" value="1"/>
</dbReference>
<organism evidence="8 9">
    <name type="scientific">Fusobacterium equinum</name>
    <dbReference type="NCBI Taxonomy" id="134605"/>
    <lineage>
        <taxon>Bacteria</taxon>
        <taxon>Fusobacteriati</taxon>
        <taxon>Fusobacteriota</taxon>
        <taxon>Fusobacteriia</taxon>
        <taxon>Fusobacteriales</taxon>
        <taxon>Fusobacteriaceae</taxon>
        <taxon>Fusobacterium</taxon>
    </lineage>
</organism>
<evidence type="ECO:0000256" key="5">
    <source>
        <dbReference type="PIRNR" id="PIRNR038471"/>
    </source>
</evidence>
<dbReference type="InterPro" id="IPR042177">
    <property type="entry name" value="Cell/Rod_1"/>
</dbReference>
<dbReference type="Proteomes" id="UP000070617">
    <property type="component" value="Unassembled WGS sequence"/>
</dbReference>
<comment type="similarity">
    <text evidence="1 5">Belongs to the MreC family.</text>
</comment>
<keyword evidence="6" id="KW-0472">Membrane</keyword>
<sequence>MKINRNNEGKRIRFTFILLGIICLFLLLFTNVSNYLKNRIENFFLPIQASLYQSKENISDNFETYLNRDQLFKENERLKLENNKLQFILRENKILLEENKRLTSLLEMKQSLTEKIQFAKVYFRKPENMYDQFYIDLGTKDGIKKNMIVSQGEKLIGRIVEVYENSSLVYMITKESIVVSAKSENHMFGVVKGIGEDKLYFEPNVYDDSLKVGDKIYTSGISDIYPGDMYIGYISEIEKGDNSLFTSITIRPSINISNLKEVLVIQSRRNYEN</sequence>
<dbReference type="STRING" id="134605.HMPREF3206_00878"/>
<feature type="domain" description="Rod shape-determining protein MreC beta-barrel core" evidence="7">
    <location>
        <begin position="121"/>
        <end position="266"/>
    </location>
</feature>
<evidence type="ECO:0000256" key="6">
    <source>
        <dbReference type="SAM" id="Phobius"/>
    </source>
</evidence>
<evidence type="ECO:0000256" key="4">
    <source>
        <dbReference type="ARBA" id="ARBA00032089"/>
    </source>
</evidence>
<keyword evidence="9" id="KW-1185">Reference proteome</keyword>
<evidence type="ECO:0000256" key="2">
    <source>
        <dbReference type="ARBA" id="ARBA00013855"/>
    </source>
</evidence>
<dbReference type="NCBIfam" id="TIGR00219">
    <property type="entry name" value="mreC"/>
    <property type="match status" value="1"/>
</dbReference>
<dbReference type="PATRIC" id="fig|134605.3.peg.875"/>
<keyword evidence="6" id="KW-0812">Transmembrane</keyword>
<dbReference type="InterPro" id="IPR055342">
    <property type="entry name" value="MreC_beta-barrel_core"/>
</dbReference>
<evidence type="ECO:0000256" key="1">
    <source>
        <dbReference type="ARBA" id="ARBA00009369"/>
    </source>
</evidence>
<dbReference type="PIRSF" id="PIRSF038471">
    <property type="entry name" value="MreC"/>
    <property type="match status" value="1"/>
</dbReference>
<dbReference type="AlphaFoldDB" id="A0A133NEZ4"/>
<feature type="transmembrane region" description="Helical" evidence="6">
    <location>
        <begin position="12"/>
        <end position="32"/>
    </location>
</feature>
<accession>A0A133NEZ4</accession>
<reference evidence="9" key="1">
    <citation type="submission" date="2016-01" db="EMBL/GenBank/DDBJ databases">
        <authorList>
            <person name="Mitreva M."/>
            <person name="Pepin K.H."/>
            <person name="Mihindukulasuriya K.A."/>
            <person name="Fulton R."/>
            <person name="Fronick C."/>
            <person name="O'Laughlin M."/>
            <person name="Miner T."/>
            <person name="Herter B."/>
            <person name="Rosa B.A."/>
            <person name="Cordes M."/>
            <person name="Tomlinson C."/>
            <person name="Wollam A."/>
            <person name="Palsikar V.B."/>
            <person name="Mardis E.R."/>
            <person name="Wilson R.K."/>
        </authorList>
    </citation>
    <scope>NUCLEOTIDE SEQUENCE [LARGE SCALE GENOMIC DNA]</scope>
    <source>
        <strain evidence="9">CMW8396</strain>
    </source>
</reference>
<gene>
    <name evidence="8" type="ORF">HMPREF3206_00878</name>
</gene>
<dbReference type="Gene3D" id="2.40.10.340">
    <property type="entry name" value="Rod shape-determining protein MreC, domain 1"/>
    <property type="match status" value="1"/>
</dbReference>
<dbReference type="PANTHER" id="PTHR34138:SF1">
    <property type="entry name" value="CELL SHAPE-DETERMINING PROTEIN MREC"/>
    <property type="match status" value="1"/>
</dbReference>
<dbReference type="EMBL" id="LRPX01000037">
    <property type="protein sequence ID" value="KXA14858.1"/>
    <property type="molecule type" value="Genomic_DNA"/>
</dbReference>
<comment type="caution">
    <text evidence="8">The sequence shown here is derived from an EMBL/GenBank/DDBJ whole genome shotgun (WGS) entry which is preliminary data.</text>
</comment>
<dbReference type="InterPro" id="IPR042175">
    <property type="entry name" value="Cell/Rod_MreC_2"/>
</dbReference>
<proteinExistence type="inferred from homology"/>
<dbReference type="InterPro" id="IPR007221">
    <property type="entry name" value="MreC"/>
</dbReference>
<dbReference type="GO" id="GO:0005886">
    <property type="term" value="C:plasma membrane"/>
    <property type="evidence" value="ECO:0007669"/>
    <property type="project" value="TreeGrafter"/>
</dbReference>